<comment type="caution">
    <text evidence="2">The sequence shown here is derived from an EMBL/GenBank/DDBJ whole genome shotgun (WGS) entry which is preliminary data.</text>
</comment>
<name>B7AS60_9FIRM</name>
<reference evidence="2 3" key="2">
    <citation type="submission" date="2008-11" db="EMBL/GenBank/DDBJ databases">
        <authorList>
            <person name="Fulton L."/>
            <person name="Clifton S."/>
            <person name="Fulton B."/>
            <person name="Xu J."/>
            <person name="Minx P."/>
            <person name="Pepin K.H."/>
            <person name="Johnson M."/>
            <person name="Bhonagiri V."/>
            <person name="Nash W.E."/>
            <person name="Mardis E.R."/>
            <person name="Wilson R.K."/>
        </authorList>
    </citation>
    <scope>NUCLEOTIDE SEQUENCE [LARGE SCALE GENOMIC DNA]</scope>
    <source>
        <strain evidence="2 3">ATCC 43243</strain>
    </source>
</reference>
<dbReference type="eggNOG" id="ENOG5032XJZ">
    <property type="taxonomic scope" value="Bacteria"/>
</dbReference>
<gene>
    <name evidence="2" type="ORF">BACPEC_01915</name>
</gene>
<proteinExistence type="predicted"/>
<accession>B7AS60</accession>
<dbReference type="EMBL" id="ABVQ01000036">
    <property type="protein sequence ID" value="EEC57406.1"/>
    <property type="molecule type" value="Genomic_DNA"/>
</dbReference>
<organism evidence="2 3">
    <name type="scientific">[Bacteroides] pectinophilus ATCC 43243</name>
    <dbReference type="NCBI Taxonomy" id="483218"/>
    <lineage>
        <taxon>Bacteria</taxon>
        <taxon>Bacillati</taxon>
        <taxon>Bacillota</taxon>
        <taxon>Clostridia</taxon>
        <taxon>Eubacteriales</taxon>
    </lineage>
</organism>
<reference evidence="2 3" key="1">
    <citation type="submission" date="2008-11" db="EMBL/GenBank/DDBJ databases">
        <title>Draft genome sequence of Bacteroides pectinophilus (ATCC 43243).</title>
        <authorList>
            <person name="Sudarsanam P."/>
            <person name="Ley R."/>
            <person name="Guruge J."/>
            <person name="Turnbaugh P.J."/>
            <person name="Mahowald M."/>
            <person name="Liep D."/>
            <person name="Gordon J."/>
        </authorList>
    </citation>
    <scope>NUCLEOTIDE SEQUENCE [LARGE SCALE GENOMIC DNA]</scope>
    <source>
        <strain evidence="2 3">ATCC 43243</strain>
    </source>
</reference>
<evidence type="ECO:0000313" key="3">
    <source>
        <dbReference type="Proteomes" id="UP000003136"/>
    </source>
</evidence>
<protein>
    <submittedName>
        <fullName evidence="2">Uncharacterized protein</fullName>
    </submittedName>
</protein>
<sequence>MTAYNIYNNNYSAYYRTQRYGYANSVAVGESDMNSGVASEVSAGDTSDTAGSDTVSITHDAYARQKSGSKDVAMSGRDYLGISRGKDGTFIIHFTDSASVSRTVQRGYITINGVRLDLSDKVKKSLTDTDKSAEKNRVNAFMQQIMQHNMEVAQQQSDTMSKAFEEEAKAYETAMRIAKGGKVPAKDERKLMEFNPKLYMMAKLQAVLAKKHKKYKSQYDEEDENNQTQTDSDGSEASIAQASAGERYETQMTVSIENGALKAGEVSEACVVA</sequence>
<dbReference type="AlphaFoldDB" id="B7AS60"/>
<feature type="region of interest" description="Disordered" evidence="1">
    <location>
        <begin position="217"/>
        <end position="250"/>
    </location>
</feature>
<evidence type="ECO:0000256" key="1">
    <source>
        <dbReference type="SAM" id="MobiDB-lite"/>
    </source>
</evidence>
<dbReference type="STRING" id="483218.BACPEC_01915"/>
<dbReference type="HOGENOM" id="CLU_1018011_0_0_9"/>
<evidence type="ECO:0000313" key="2">
    <source>
        <dbReference type="EMBL" id="EEC57406.1"/>
    </source>
</evidence>
<keyword evidence="3" id="KW-1185">Reference proteome</keyword>
<dbReference type="Proteomes" id="UP000003136">
    <property type="component" value="Unassembled WGS sequence"/>
</dbReference>